<reference evidence="2 3" key="1">
    <citation type="submission" date="2018-06" db="EMBL/GenBank/DDBJ databases">
        <title>Genome analysis of cellulolytic fungus Trichoderma lentiforme CFAM-422.</title>
        <authorList>
            <person name="Steindorff A.S."/>
            <person name="Formighieri E.F."/>
            <person name="Midorikawa G.E.O."/>
            <person name="Tamietti M.S."/>
            <person name="Ramos E.Z."/>
            <person name="Silva A.S."/>
            <person name="Bon E.P.S."/>
            <person name="Mendes T.D."/>
            <person name="Damaso M.C.T."/>
            <person name="Favaro L.C.L."/>
        </authorList>
    </citation>
    <scope>NUCLEOTIDE SEQUENCE [LARGE SCALE GENOMIC DNA]</scope>
    <source>
        <strain evidence="2 3">CFAM-422</strain>
    </source>
</reference>
<keyword evidence="3" id="KW-1185">Reference proteome</keyword>
<name>A0A9P4XCR4_9HYPO</name>
<evidence type="ECO:0000313" key="2">
    <source>
        <dbReference type="EMBL" id="KAF3068743.1"/>
    </source>
</evidence>
<proteinExistence type="predicted"/>
<dbReference type="AlphaFoldDB" id="A0A9P4XCR4"/>
<feature type="compositionally biased region" description="Polar residues" evidence="1">
    <location>
        <begin position="90"/>
        <end position="100"/>
    </location>
</feature>
<comment type="caution">
    <text evidence="2">The sequence shown here is derived from an EMBL/GenBank/DDBJ whole genome shotgun (WGS) entry which is preliminary data.</text>
</comment>
<feature type="region of interest" description="Disordered" evidence="1">
    <location>
        <begin position="85"/>
        <end position="173"/>
    </location>
</feature>
<accession>A0A9P4XCR4</accession>
<dbReference type="Proteomes" id="UP000801864">
    <property type="component" value="Unassembled WGS sequence"/>
</dbReference>
<protein>
    <submittedName>
        <fullName evidence="2">Uncharacterized protein</fullName>
    </submittedName>
</protein>
<dbReference type="EMBL" id="QLNT01000013">
    <property type="protein sequence ID" value="KAF3068743.1"/>
    <property type="molecule type" value="Genomic_DNA"/>
</dbReference>
<sequence>MSLTPASRSPSQNVPYLLQGAEGNLIWKDGEVMENAAGAAAIGFASISVLDSIANNEGNITVRDLGLIKELVKFIRPETMNSFRKGFKELSQQPTPSGGLSNPFLPKEEGTQSQPVEHSPAGKVTAEPPKKRNPRKRFLLLEDSDSKNTKTLVEPVAEVPTATRRMPPLKRRV</sequence>
<evidence type="ECO:0000313" key="3">
    <source>
        <dbReference type="Proteomes" id="UP000801864"/>
    </source>
</evidence>
<organism evidence="2 3">
    <name type="scientific">Trichoderma lentiforme</name>
    <dbReference type="NCBI Taxonomy" id="1567552"/>
    <lineage>
        <taxon>Eukaryota</taxon>
        <taxon>Fungi</taxon>
        <taxon>Dikarya</taxon>
        <taxon>Ascomycota</taxon>
        <taxon>Pezizomycotina</taxon>
        <taxon>Sordariomycetes</taxon>
        <taxon>Hypocreomycetidae</taxon>
        <taxon>Hypocreales</taxon>
        <taxon>Hypocreaceae</taxon>
        <taxon>Trichoderma</taxon>
    </lineage>
</organism>
<evidence type="ECO:0000256" key="1">
    <source>
        <dbReference type="SAM" id="MobiDB-lite"/>
    </source>
</evidence>
<gene>
    <name evidence="2" type="ORF">CFAM422_007620</name>
</gene>